<protein>
    <submittedName>
        <fullName evidence="1">Uncharacterized protein</fullName>
    </submittedName>
</protein>
<dbReference type="AlphaFoldDB" id="A0A918Y5G2"/>
<evidence type="ECO:0000313" key="2">
    <source>
        <dbReference type="Proteomes" id="UP000608955"/>
    </source>
</evidence>
<gene>
    <name evidence="1" type="ORF">GCM10010508_42070</name>
</gene>
<keyword evidence="2" id="KW-1185">Reference proteome</keyword>
<sequence>MGPSTCRHTGLVCAGRDVFTGCDRAGGSSGSGSTGGSGCSLWGGLCGDGEDAEAGALAVGGEQDVGYVPSGLGREVEKPN</sequence>
<proteinExistence type="predicted"/>
<organism evidence="1 2">
    <name type="scientific">Streptomyces naganishii JCM 4654</name>
    <dbReference type="NCBI Taxonomy" id="1306179"/>
    <lineage>
        <taxon>Bacteria</taxon>
        <taxon>Bacillati</taxon>
        <taxon>Actinomycetota</taxon>
        <taxon>Actinomycetes</taxon>
        <taxon>Kitasatosporales</taxon>
        <taxon>Streptomycetaceae</taxon>
        <taxon>Streptomyces</taxon>
    </lineage>
</organism>
<reference evidence="1" key="1">
    <citation type="journal article" date="2014" name="Int. J. Syst. Evol. Microbiol.">
        <title>Complete genome sequence of Corynebacterium casei LMG S-19264T (=DSM 44701T), isolated from a smear-ripened cheese.</title>
        <authorList>
            <consortium name="US DOE Joint Genome Institute (JGI-PGF)"/>
            <person name="Walter F."/>
            <person name="Albersmeier A."/>
            <person name="Kalinowski J."/>
            <person name="Ruckert C."/>
        </authorList>
    </citation>
    <scope>NUCLEOTIDE SEQUENCE</scope>
    <source>
        <strain evidence="1">JCM 4654</strain>
    </source>
</reference>
<accession>A0A918Y5G2</accession>
<evidence type="ECO:0000313" key="1">
    <source>
        <dbReference type="EMBL" id="GHD91814.1"/>
    </source>
</evidence>
<dbReference type="Proteomes" id="UP000608955">
    <property type="component" value="Unassembled WGS sequence"/>
</dbReference>
<reference evidence="1" key="2">
    <citation type="submission" date="2020-09" db="EMBL/GenBank/DDBJ databases">
        <authorList>
            <person name="Sun Q."/>
            <person name="Ohkuma M."/>
        </authorList>
    </citation>
    <scope>NUCLEOTIDE SEQUENCE</scope>
    <source>
        <strain evidence="1">JCM 4654</strain>
    </source>
</reference>
<name>A0A918Y5G2_9ACTN</name>
<comment type="caution">
    <text evidence="1">The sequence shown here is derived from an EMBL/GenBank/DDBJ whole genome shotgun (WGS) entry which is preliminary data.</text>
</comment>
<dbReference type="EMBL" id="BMVF01000011">
    <property type="protein sequence ID" value="GHD91814.1"/>
    <property type="molecule type" value="Genomic_DNA"/>
</dbReference>